<dbReference type="Pfam" id="PF00248">
    <property type="entry name" value="Aldo_ket_red"/>
    <property type="match status" value="1"/>
</dbReference>
<name>A0A3D8QFW1_9HELO</name>
<dbReference type="InterPro" id="IPR023210">
    <property type="entry name" value="NADP_OxRdtase_dom"/>
</dbReference>
<reference evidence="6 7" key="1">
    <citation type="journal article" date="2018" name="IMA Fungus">
        <title>IMA Genome-F 9: Draft genome sequence of Annulohypoxylon stygium, Aspergillus mulundensis, Berkeleyomyces basicola (syn. Thielaviopsis basicola), Ceratocystis smalleyi, two Cercospora beticola strains, Coleophoma cylindrospora, Fusarium fracticaudum, Phialophora cf. hyalina, and Morchella septimelata.</title>
        <authorList>
            <person name="Wingfield B.D."/>
            <person name="Bills G.F."/>
            <person name="Dong Y."/>
            <person name="Huang W."/>
            <person name="Nel W.J."/>
            <person name="Swalarsk-Parry B.S."/>
            <person name="Vaghefi N."/>
            <person name="Wilken P.M."/>
            <person name="An Z."/>
            <person name="de Beer Z.W."/>
            <person name="De Vos L."/>
            <person name="Chen L."/>
            <person name="Duong T.A."/>
            <person name="Gao Y."/>
            <person name="Hammerbacher A."/>
            <person name="Kikkert J.R."/>
            <person name="Li Y."/>
            <person name="Li H."/>
            <person name="Li K."/>
            <person name="Li Q."/>
            <person name="Liu X."/>
            <person name="Ma X."/>
            <person name="Naidoo K."/>
            <person name="Pethybridge S.J."/>
            <person name="Sun J."/>
            <person name="Steenkamp E.T."/>
            <person name="van der Nest M.A."/>
            <person name="van Wyk S."/>
            <person name="Wingfield M.J."/>
            <person name="Xiong C."/>
            <person name="Yue Q."/>
            <person name="Zhang X."/>
        </authorList>
    </citation>
    <scope>NUCLEOTIDE SEQUENCE [LARGE SCALE GENOMIC DNA]</scope>
    <source>
        <strain evidence="6 7">BP5796</strain>
    </source>
</reference>
<keyword evidence="1" id="KW-0560">Oxidoreductase</keyword>
<evidence type="ECO:0000256" key="2">
    <source>
        <dbReference type="PIRSR" id="PIRSR000097-1"/>
    </source>
</evidence>
<accession>A0A3D8QFW1</accession>
<dbReference type="PROSITE" id="PS00062">
    <property type="entry name" value="ALDOKETO_REDUCTASE_2"/>
    <property type="match status" value="1"/>
</dbReference>
<feature type="active site" description="Proton donor" evidence="2">
    <location>
        <position position="52"/>
    </location>
</feature>
<evidence type="ECO:0000313" key="6">
    <source>
        <dbReference type="EMBL" id="RDW60304.1"/>
    </source>
</evidence>
<protein>
    <recommendedName>
        <fullName evidence="5">NADP-dependent oxidoreductase domain-containing protein</fullName>
    </recommendedName>
</protein>
<dbReference type="PROSITE" id="PS00798">
    <property type="entry name" value="ALDOKETO_REDUCTASE_1"/>
    <property type="match status" value="1"/>
</dbReference>
<evidence type="ECO:0000259" key="5">
    <source>
        <dbReference type="Pfam" id="PF00248"/>
    </source>
</evidence>
<keyword evidence="7" id="KW-1185">Reference proteome</keyword>
<dbReference type="SUPFAM" id="SSF51430">
    <property type="entry name" value="NAD(P)-linked oxidoreductase"/>
    <property type="match status" value="1"/>
</dbReference>
<evidence type="ECO:0000256" key="4">
    <source>
        <dbReference type="PIRSR" id="PIRSR000097-3"/>
    </source>
</evidence>
<dbReference type="PIRSF" id="PIRSF000097">
    <property type="entry name" value="AKR"/>
    <property type="match status" value="1"/>
</dbReference>
<dbReference type="InterPro" id="IPR018170">
    <property type="entry name" value="Aldo/ket_reductase_CS"/>
</dbReference>
<feature type="site" description="Lowers pKa of active site Tyr" evidence="4">
    <location>
        <position position="77"/>
    </location>
</feature>
<dbReference type="GO" id="GO:0016616">
    <property type="term" value="F:oxidoreductase activity, acting on the CH-OH group of donors, NAD or NADP as acceptor"/>
    <property type="evidence" value="ECO:0007669"/>
    <property type="project" value="UniProtKB-ARBA"/>
</dbReference>
<dbReference type="FunFam" id="3.20.20.100:FF:000002">
    <property type="entry name" value="2,5-diketo-D-gluconic acid reductase A"/>
    <property type="match status" value="1"/>
</dbReference>
<gene>
    <name evidence="6" type="ORF">BP5796_11910</name>
</gene>
<evidence type="ECO:0000256" key="3">
    <source>
        <dbReference type="PIRSR" id="PIRSR000097-2"/>
    </source>
</evidence>
<proteinExistence type="predicted"/>
<dbReference type="Proteomes" id="UP000256328">
    <property type="component" value="Unassembled WGS sequence"/>
</dbReference>
<dbReference type="PANTHER" id="PTHR11732">
    <property type="entry name" value="ALDO/KETO REDUCTASE"/>
    <property type="match status" value="1"/>
</dbReference>
<dbReference type="AlphaFoldDB" id="A0A3D8QFW1"/>
<evidence type="ECO:0000313" key="7">
    <source>
        <dbReference type="Proteomes" id="UP000256328"/>
    </source>
</evidence>
<evidence type="ECO:0000256" key="1">
    <source>
        <dbReference type="ARBA" id="ARBA00023002"/>
    </source>
</evidence>
<dbReference type="Gene3D" id="3.20.20.100">
    <property type="entry name" value="NADP-dependent oxidoreductase domain"/>
    <property type="match status" value="1"/>
</dbReference>
<dbReference type="PRINTS" id="PR00069">
    <property type="entry name" value="ALDKETRDTASE"/>
</dbReference>
<dbReference type="InterPro" id="IPR020471">
    <property type="entry name" value="AKR"/>
</dbReference>
<dbReference type="EMBL" id="PDLN01000019">
    <property type="protein sequence ID" value="RDW60304.1"/>
    <property type="molecule type" value="Genomic_DNA"/>
</dbReference>
<feature type="binding site" evidence="3">
    <location>
        <position position="110"/>
    </location>
    <ligand>
        <name>substrate</name>
    </ligand>
</feature>
<dbReference type="InterPro" id="IPR036812">
    <property type="entry name" value="NAD(P)_OxRdtase_dom_sf"/>
</dbReference>
<sequence length="320" mass="35679">MSEMEGFYTLNSGAKMPAFGLGTWLCTDEEVSNAVTEALKMGYRHIDCALLYRNEKGVGLGIKNSGISRDQIWVTGKLWNTDHAPEDVPKALQTTLDDLGLTYLDLYLMHNPCAGKLVAPLTLEDDYALHKYHDLTEQIPLTITWAAMEALVETGKVRNIGISNFCRSEITALLSDCKIQPAVHQFELHPYLPQTAFMEWNQERGIHVTAFTPLGIQAPWPGADTITREHELVKSVASKLGKTPAQVLIGWGLTRNCSLAPKSVNVNRLKENLEAAQLKLGEEDMKTLEGISERVRTDDFSEPGSYLLYRDLEECVATRI</sequence>
<feature type="domain" description="NADP-dependent oxidoreductase" evidence="5">
    <location>
        <begin position="20"/>
        <end position="292"/>
    </location>
</feature>
<organism evidence="6 7">
    <name type="scientific">Coleophoma crateriformis</name>
    <dbReference type="NCBI Taxonomy" id="565419"/>
    <lineage>
        <taxon>Eukaryota</taxon>
        <taxon>Fungi</taxon>
        <taxon>Dikarya</taxon>
        <taxon>Ascomycota</taxon>
        <taxon>Pezizomycotina</taxon>
        <taxon>Leotiomycetes</taxon>
        <taxon>Helotiales</taxon>
        <taxon>Dermateaceae</taxon>
        <taxon>Coleophoma</taxon>
    </lineage>
</organism>
<dbReference type="OrthoDB" id="416253at2759"/>
<comment type="caution">
    <text evidence="6">The sequence shown here is derived from an EMBL/GenBank/DDBJ whole genome shotgun (WGS) entry which is preliminary data.</text>
</comment>